<dbReference type="WBParaSite" id="SSLN_0001173401-mRNA-1">
    <property type="protein sequence ID" value="SSLN_0001173401-mRNA-1"/>
    <property type="gene ID" value="SSLN_0001173401"/>
</dbReference>
<dbReference type="AlphaFoldDB" id="A0A183T4A5"/>
<feature type="region of interest" description="Disordered" evidence="1">
    <location>
        <begin position="18"/>
        <end position="45"/>
    </location>
</feature>
<feature type="transmembrane region" description="Helical" evidence="2">
    <location>
        <begin position="110"/>
        <end position="131"/>
    </location>
</feature>
<keyword evidence="2" id="KW-0472">Membrane</keyword>
<reference evidence="5" key="1">
    <citation type="submission" date="2016-06" db="UniProtKB">
        <authorList>
            <consortium name="WormBaseParasite"/>
        </authorList>
    </citation>
    <scope>IDENTIFICATION</scope>
</reference>
<feature type="compositionally biased region" description="Low complexity" evidence="1">
    <location>
        <begin position="32"/>
        <end position="45"/>
    </location>
</feature>
<sequence length="172" mass="18517">MPLSACGRCEHTAQLSRLPISEKEDLKTGMQTTSTSTHTPTPSTTMEVCATSGEPIMTGSSSAHFDEPTCFLPNLTGQIPSMPKHVFLNTLPGATVTIASVTSTFAMMSVLLLLLLIFRLLCIISVIFIIFPIPTTITTTSSDTSSPIISSKHTKGFWRLSLTMDAPLFFSS</sequence>
<keyword evidence="2" id="KW-0812">Transmembrane</keyword>
<proteinExistence type="predicted"/>
<gene>
    <name evidence="3" type="ORF">SSLN_LOCUS11303</name>
</gene>
<dbReference type="EMBL" id="UYSU01036429">
    <property type="protein sequence ID" value="VDL97688.1"/>
    <property type="molecule type" value="Genomic_DNA"/>
</dbReference>
<name>A0A183T4A5_SCHSO</name>
<evidence type="ECO:0000256" key="2">
    <source>
        <dbReference type="SAM" id="Phobius"/>
    </source>
</evidence>
<accession>A0A183T4A5</accession>
<evidence type="ECO:0000313" key="4">
    <source>
        <dbReference type="Proteomes" id="UP000275846"/>
    </source>
</evidence>
<dbReference type="Proteomes" id="UP000275846">
    <property type="component" value="Unassembled WGS sequence"/>
</dbReference>
<organism evidence="5">
    <name type="scientific">Schistocephalus solidus</name>
    <name type="common">Tapeworm</name>
    <dbReference type="NCBI Taxonomy" id="70667"/>
    <lineage>
        <taxon>Eukaryota</taxon>
        <taxon>Metazoa</taxon>
        <taxon>Spiralia</taxon>
        <taxon>Lophotrochozoa</taxon>
        <taxon>Platyhelminthes</taxon>
        <taxon>Cestoda</taxon>
        <taxon>Eucestoda</taxon>
        <taxon>Diphyllobothriidea</taxon>
        <taxon>Diphyllobothriidae</taxon>
        <taxon>Schistocephalus</taxon>
    </lineage>
</organism>
<reference evidence="3 4" key="2">
    <citation type="submission" date="2018-11" db="EMBL/GenBank/DDBJ databases">
        <authorList>
            <consortium name="Pathogen Informatics"/>
        </authorList>
    </citation>
    <scope>NUCLEOTIDE SEQUENCE [LARGE SCALE GENOMIC DNA]</scope>
    <source>
        <strain evidence="3 4">NST_G2</strain>
    </source>
</reference>
<evidence type="ECO:0000313" key="5">
    <source>
        <dbReference type="WBParaSite" id="SSLN_0001173401-mRNA-1"/>
    </source>
</evidence>
<dbReference type="OrthoDB" id="10478604at2759"/>
<protein>
    <submittedName>
        <fullName evidence="3 5">Uncharacterized protein</fullName>
    </submittedName>
</protein>
<evidence type="ECO:0000256" key="1">
    <source>
        <dbReference type="SAM" id="MobiDB-lite"/>
    </source>
</evidence>
<keyword evidence="4" id="KW-1185">Reference proteome</keyword>
<evidence type="ECO:0000313" key="3">
    <source>
        <dbReference type="EMBL" id="VDL97688.1"/>
    </source>
</evidence>
<keyword evidence="2" id="KW-1133">Transmembrane helix</keyword>